<dbReference type="VEuPathDB" id="VectorBase:ASIC018800"/>
<protein>
    <submittedName>
        <fullName evidence="1 2">NAD-dependent dehydratase</fullName>
    </submittedName>
</protein>
<gene>
    <name evidence="1" type="ORF">ZHAS_00018800</name>
</gene>
<evidence type="ECO:0000313" key="1">
    <source>
        <dbReference type="EMBL" id="KFB50753.1"/>
    </source>
</evidence>
<evidence type="ECO:0000313" key="3">
    <source>
        <dbReference type="Proteomes" id="UP000030765"/>
    </source>
</evidence>
<reference evidence="1 3" key="1">
    <citation type="journal article" date="2014" name="BMC Genomics">
        <title>Genome sequence of Anopheles sinensis provides insight into genetics basis of mosquito competence for malaria parasites.</title>
        <authorList>
            <person name="Zhou D."/>
            <person name="Zhang D."/>
            <person name="Ding G."/>
            <person name="Shi L."/>
            <person name="Hou Q."/>
            <person name="Ye Y."/>
            <person name="Xu Y."/>
            <person name="Zhou H."/>
            <person name="Xiong C."/>
            <person name="Li S."/>
            <person name="Yu J."/>
            <person name="Hong S."/>
            <person name="Yu X."/>
            <person name="Zou P."/>
            <person name="Chen C."/>
            <person name="Chang X."/>
            <person name="Wang W."/>
            <person name="Lv Y."/>
            <person name="Sun Y."/>
            <person name="Ma L."/>
            <person name="Shen B."/>
            <person name="Zhu C."/>
        </authorList>
    </citation>
    <scope>NUCLEOTIDE SEQUENCE [LARGE SCALE GENOMIC DNA]</scope>
</reference>
<dbReference type="EnsemblMetazoa" id="ASIC018800-RA">
    <property type="protein sequence ID" value="ASIC018800-PA"/>
    <property type="gene ID" value="ASIC018800"/>
</dbReference>
<dbReference type="EMBL" id="KE525349">
    <property type="protein sequence ID" value="KFB50753.1"/>
    <property type="molecule type" value="Genomic_DNA"/>
</dbReference>
<sequence>MCKERLAYSDDNFGLLASSASTTGHPIHTDRFGFYGLASKRAGFAPVHTSEDPQRVIEGGCTVRQDS</sequence>
<organism evidence="1">
    <name type="scientific">Anopheles sinensis</name>
    <name type="common">Mosquito</name>
    <dbReference type="NCBI Taxonomy" id="74873"/>
    <lineage>
        <taxon>Eukaryota</taxon>
        <taxon>Metazoa</taxon>
        <taxon>Ecdysozoa</taxon>
        <taxon>Arthropoda</taxon>
        <taxon>Hexapoda</taxon>
        <taxon>Insecta</taxon>
        <taxon>Pterygota</taxon>
        <taxon>Neoptera</taxon>
        <taxon>Endopterygota</taxon>
        <taxon>Diptera</taxon>
        <taxon>Nematocera</taxon>
        <taxon>Culicoidea</taxon>
        <taxon>Culicidae</taxon>
        <taxon>Anophelinae</taxon>
        <taxon>Anopheles</taxon>
    </lineage>
</organism>
<accession>A0A084WKK9</accession>
<proteinExistence type="predicted"/>
<keyword evidence="3" id="KW-1185">Reference proteome</keyword>
<dbReference type="EMBL" id="ATLV01024125">
    <property type="status" value="NOT_ANNOTATED_CDS"/>
    <property type="molecule type" value="Genomic_DNA"/>
</dbReference>
<name>A0A084WKK9_ANOSI</name>
<dbReference type="Proteomes" id="UP000030765">
    <property type="component" value="Unassembled WGS sequence"/>
</dbReference>
<dbReference type="AlphaFoldDB" id="A0A084WKK9"/>
<evidence type="ECO:0000313" key="2">
    <source>
        <dbReference type="EnsemblMetazoa" id="ASIC018800-PA"/>
    </source>
</evidence>
<reference evidence="2" key="2">
    <citation type="submission" date="2020-05" db="UniProtKB">
        <authorList>
            <consortium name="EnsemblMetazoa"/>
        </authorList>
    </citation>
    <scope>IDENTIFICATION</scope>
</reference>